<dbReference type="CDD" id="cd00009">
    <property type="entry name" value="AAA"/>
    <property type="match status" value="1"/>
</dbReference>
<keyword evidence="4" id="KW-0547">Nucleotide-binding</keyword>
<dbReference type="EnsemblMetazoa" id="AMIN008791-RA">
    <property type="protein sequence ID" value="AMIN008791-PA"/>
    <property type="gene ID" value="AMIN008791"/>
</dbReference>
<dbReference type="GO" id="GO:0003677">
    <property type="term" value="F:DNA binding"/>
    <property type="evidence" value="ECO:0007669"/>
    <property type="project" value="InterPro"/>
</dbReference>
<protein>
    <recommendedName>
        <fullName evidence="12">UBZ4-type domain-containing protein</fullName>
    </recommendedName>
</protein>
<accession>A0A182WEJ5</accession>
<dbReference type="PROSITE" id="PS51908">
    <property type="entry name" value="ZF_UBZ4"/>
    <property type="match status" value="1"/>
</dbReference>
<dbReference type="GO" id="GO:0006261">
    <property type="term" value="P:DNA-templated DNA replication"/>
    <property type="evidence" value="ECO:0007669"/>
    <property type="project" value="TreeGrafter"/>
</dbReference>
<dbReference type="GO" id="GO:0017116">
    <property type="term" value="F:single-stranded DNA helicase activity"/>
    <property type="evidence" value="ECO:0007669"/>
    <property type="project" value="TreeGrafter"/>
</dbReference>
<feature type="domain" description="UBZ4-type" evidence="12">
    <location>
        <begin position="18"/>
        <end position="45"/>
    </location>
</feature>
<dbReference type="Gene3D" id="1.10.8.60">
    <property type="match status" value="1"/>
</dbReference>
<evidence type="ECO:0000259" key="12">
    <source>
        <dbReference type="PROSITE" id="PS51908"/>
    </source>
</evidence>
<dbReference type="Proteomes" id="UP000075920">
    <property type="component" value="Unassembled WGS sequence"/>
</dbReference>
<dbReference type="InterPro" id="IPR003593">
    <property type="entry name" value="AAA+_ATPase"/>
</dbReference>
<evidence type="ECO:0000256" key="10">
    <source>
        <dbReference type="PROSITE-ProRule" id="PRU01256"/>
    </source>
</evidence>
<dbReference type="PANTHER" id="PTHR13779">
    <property type="entry name" value="WERNER HELICASE-INTERACTING PROTEIN 1 FAMILY MEMBER"/>
    <property type="match status" value="1"/>
</dbReference>
<dbReference type="SUPFAM" id="SSF52540">
    <property type="entry name" value="P-loop containing nucleoside triphosphate hydrolases"/>
    <property type="match status" value="1"/>
</dbReference>
<dbReference type="AlphaFoldDB" id="A0A182WEJ5"/>
<dbReference type="SUPFAM" id="SSF48019">
    <property type="entry name" value="post-AAA+ oligomerization domain-like"/>
    <property type="match status" value="1"/>
</dbReference>
<dbReference type="SMART" id="SM00382">
    <property type="entry name" value="AAA"/>
    <property type="match status" value="1"/>
</dbReference>
<keyword evidence="7" id="KW-0862">Zinc</keyword>
<reference evidence="13" key="2">
    <citation type="submission" date="2020-05" db="UniProtKB">
        <authorList>
            <consortium name="EnsemblMetazoa"/>
        </authorList>
    </citation>
    <scope>IDENTIFICATION</scope>
    <source>
        <strain evidence="13">MINIMUS1</strain>
    </source>
</reference>
<comment type="similarity">
    <text evidence="1">Belongs to the AAA ATPase family. RarA/MGS1/WRNIP1 subfamily.</text>
</comment>
<reference evidence="14" key="1">
    <citation type="submission" date="2013-03" db="EMBL/GenBank/DDBJ databases">
        <title>The Genome Sequence of Anopheles minimus MINIMUS1.</title>
        <authorList>
            <consortium name="The Broad Institute Genomics Platform"/>
            <person name="Neafsey D.E."/>
            <person name="Walton C."/>
            <person name="Walker B."/>
            <person name="Young S.K."/>
            <person name="Zeng Q."/>
            <person name="Gargeya S."/>
            <person name="Fitzgerald M."/>
            <person name="Haas B."/>
            <person name="Abouelleil A."/>
            <person name="Allen A.W."/>
            <person name="Alvarado L."/>
            <person name="Arachchi H.M."/>
            <person name="Berlin A.M."/>
            <person name="Chapman S.B."/>
            <person name="Gainer-Dewar J."/>
            <person name="Goldberg J."/>
            <person name="Griggs A."/>
            <person name="Gujja S."/>
            <person name="Hansen M."/>
            <person name="Howarth C."/>
            <person name="Imamovic A."/>
            <person name="Ireland A."/>
            <person name="Larimer J."/>
            <person name="McCowan C."/>
            <person name="Murphy C."/>
            <person name="Pearson M."/>
            <person name="Poon T.W."/>
            <person name="Priest M."/>
            <person name="Roberts A."/>
            <person name="Saif S."/>
            <person name="Shea T."/>
            <person name="Sisk P."/>
            <person name="Sykes S."/>
            <person name="Wortman J."/>
            <person name="Nusbaum C."/>
            <person name="Birren B."/>
        </authorList>
    </citation>
    <scope>NUCLEOTIDE SEQUENCE [LARGE SCALE GENOMIC DNA]</scope>
    <source>
        <strain evidence="14">MINIMUS1</strain>
    </source>
</reference>
<dbReference type="GO" id="GO:0008270">
    <property type="term" value="F:zinc ion binding"/>
    <property type="evidence" value="ECO:0007669"/>
    <property type="project" value="UniProtKB-KW"/>
</dbReference>
<evidence type="ECO:0000256" key="5">
    <source>
        <dbReference type="ARBA" id="ARBA00022763"/>
    </source>
</evidence>
<evidence type="ECO:0000313" key="13">
    <source>
        <dbReference type="EnsemblMetazoa" id="AMIN008791-PA"/>
    </source>
</evidence>
<feature type="compositionally biased region" description="Polar residues" evidence="11">
    <location>
        <begin position="126"/>
        <end position="139"/>
    </location>
</feature>
<evidence type="ECO:0000256" key="4">
    <source>
        <dbReference type="ARBA" id="ARBA00022741"/>
    </source>
</evidence>
<dbReference type="InterPro" id="IPR008921">
    <property type="entry name" value="DNA_pol3_clamp-load_cplx_C"/>
</dbReference>
<dbReference type="STRING" id="112268.A0A182WEJ5"/>
<evidence type="ECO:0000256" key="1">
    <source>
        <dbReference type="ARBA" id="ARBA00008959"/>
    </source>
</evidence>
<keyword evidence="3" id="KW-0479">Metal-binding</keyword>
<evidence type="ECO:0000256" key="8">
    <source>
        <dbReference type="ARBA" id="ARBA00022840"/>
    </source>
</evidence>
<evidence type="ECO:0000256" key="3">
    <source>
        <dbReference type="ARBA" id="ARBA00022723"/>
    </source>
</evidence>
<dbReference type="FunFam" id="1.20.272.10:FF:000001">
    <property type="entry name" value="Putative AAA family ATPase"/>
    <property type="match status" value="1"/>
</dbReference>
<dbReference type="GO" id="GO:0016887">
    <property type="term" value="F:ATP hydrolysis activity"/>
    <property type="evidence" value="ECO:0007669"/>
    <property type="project" value="InterPro"/>
</dbReference>
<keyword evidence="6 10" id="KW-0863">Zinc-finger</keyword>
<dbReference type="GO" id="GO:0008047">
    <property type="term" value="F:enzyme activator activity"/>
    <property type="evidence" value="ECO:0007669"/>
    <property type="project" value="TreeGrafter"/>
</dbReference>
<keyword evidence="8" id="KW-0067">ATP-binding</keyword>
<feature type="region of interest" description="Disordered" evidence="11">
    <location>
        <begin position="119"/>
        <end position="143"/>
    </location>
</feature>
<dbReference type="CDD" id="cd18139">
    <property type="entry name" value="HLD_clamp_RarA"/>
    <property type="match status" value="1"/>
</dbReference>
<dbReference type="InterPro" id="IPR051314">
    <property type="entry name" value="AAA_ATPase_RarA/MGS1/WRNIP1"/>
</dbReference>
<name>A0A182WEJ5_9DIPT</name>
<organism evidence="13 14">
    <name type="scientific">Anopheles minimus</name>
    <dbReference type="NCBI Taxonomy" id="112268"/>
    <lineage>
        <taxon>Eukaryota</taxon>
        <taxon>Metazoa</taxon>
        <taxon>Ecdysozoa</taxon>
        <taxon>Arthropoda</taxon>
        <taxon>Hexapoda</taxon>
        <taxon>Insecta</taxon>
        <taxon>Pterygota</taxon>
        <taxon>Neoptera</taxon>
        <taxon>Endopterygota</taxon>
        <taxon>Diptera</taxon>
        <taxon>Nematocera</taxon>
        <taxon>Culicoidea</taxon>
        <taxon>Culicidae</taxon>
        <taxon>Anophelinae</taxon>
        <taxon>Anopheles</taxon>
    </lineage>
</organism>
<keyword evidence="2" id="KW-0235">DNA replication</keyword>
<dbReference type="Gene3D" id="1.20.272.10">
    <property type="match status" value="1"/>
</dbReference>
<proteinExistence type="inferred from homology"/>
<dbReference type="PANTHER" id="PTHR13779:SF7">
    <property type="entry name" value="ATPASE WRNIP1"/>
    <property type="match status" value="1"/>
</dbReference>
<evidence type="ECO:0000256" key="7">
    <source>
        <dbReference type="ARBA" id="ARBA00022833"/>
    </source>
</evidence>
<dbReference type="Gene3D" id="1.10.3710.10">
    <property type="entry name" value="DNA polymerase III clamp loader subunits, C-terminal domain"/>
    <property type="match status" value="1"/>
</dbReference>
<dbReference type="Gene3D" id="3.30.160.60">
    <property type="entry name" value="Classic Zinc Finger"/>
    <property type="match status" value="1"/>
</dbReference>
<dbReference type="GO" id="GO:0005634">
    <property type="term" value="C:nucleus"/>
    <property type="evidence" value="ECO:0007669"/>
    <property type="project" value="TreeGrafter"/>
</dbReference>
<dbReference type="SMART" id="SM00734">
    <property type="entry name" value="ZnF_Rad18"/>
    <property type="match status" value="1"/>
</dbReference>
<keyword evidence="5 10" id="KW-0227">DNA damage</keyword>
<dbReference type="Pfam" id="PF00004">
    <property type="entry name" value="AAA"/>
    <property type="match status" value="1"/>
</dbReference>
<dbReference type="GO" id="GO:0000731">
    <property type="term" value="P:DNA synthesis involved in DNA repair"/>
    <property type="evidence" value="ECO:0007669"/>
    <property type="project" value="TreeGrafter"/>
</dbReference>
<sequence length="579" mass="64460">MAQVNNYDDVQPSTSVPKVVCPMCNKLFPNAQIEVHVDECLQKHEDDEVRLMSNCVSEDTGSKTPSTAKASQERKRSFSIFERIPKATKRPRIEDDASNDVSGAGKEDDDVLYIYSDAENGEADGTEQQSKMVKPTQENAAKKKELSKLPLAEVMRPSKMDDYVGQDAVIGQNAILRKLLDSGNIPSLILWGPPGCGKTTLANIIAHRCKLESSTVRFVKLSATMAGVAEVKEAVKTAKNDAKYKRRTVLFMDEIHRFNKLQQDIFLPHVEAGTITLIGATTENPSFSLNSALLSRCRVIVLEKHSVESMMQILMRALPEYETVMVPESVNNNEDKLPNFSNLSFIPRTIIQEETVRWLAETCDGDARIGLNSLQLALCGAVSTSDSIYQSLKTVTLQDVREGIKKSHLLYDRKGEQHYDIISALHKSIRGSDDNAALYWATRMIASGEDPRYICRRMIRMASEDIGVADTNALQVATATLAAVQAVGMPEADCIIAHCAVYLARAPKSREVYEAYKRCRASIDEWKGPMPGVPLHLRNAPTKLMRDLQYGVGYNMLHKDQSGLNYMPEGLEDEKYFSE</sequence>
<dbReference type="InterPro" id="IPR006642">
    <property type="entry name" value="Rad18_UBZ4"/>
</dbReference>
<dbReference type="InterPro" id="IPR021886">
    <property type="entry name" value="MgsA_C"/>
</dbReference>
<dbReference type="InterPro" id="IPR027417">
    <property type="entry name" value="P-loop_NTPase"/>
</dbReference>
<evidence type="ECO:0000256" key="6">
    <source>
        <dbReference type="ARBA" id="ARBA00022771"/>
    </source>
</evidence>
<dbReference type="VEuPathDB" id="VectorBase:AMIN008791"/>
<keyword evidence="14" id="KW-1185">Reference proteome</keyword>
<keyword evidence="9 10" id="KW-0234">DNA repair</keyword>
<dbReference type="Pfam" id="PF16193">
    <property type="entry name" value="AAA_assoc_2"/>
    <property type="match status" value="1"/>
</dbReference>
<evidence type="ECO:0000256" key="2">
    <source>
        <dbReference type="ARBA" id="ARBA00022705"/>
    </source>
</evidence>
<evidence type="ECO:0000256" key="11">
    <source>
        <dbReference type="SAM" id="MobiDB-lite"/>
    </source>
</evidence>
<dbReference type="InterPro" id="IPR003959">
    <property type="entry name" value="ATPase_AAA_core"/>
</dbReference>
<dbReference type="Gene3D" id="3.40.50.300">
    <property type="entry name" value="P-loop containing nucleotide triphosphate hydrolases"/>
    <property type="match status" value="1"/>
</dbReference>
<evidence type="ECO:0000256" key="9">
    <source>
        <dbReference type="ARBA" id="ARBA00023204"/>
    </source>
</evidence>
<dbReference type="Pfam" id="PF12002">
    <property type="entry name" value="MgsA_C"/>
    <property type="match status" value="1"/>
</dbReference>
<dbReference type="GO" id="GO:0005524">
    <property type="term" value="F:ATP binding"/>
    <property type="evidence" value="ECO:0007669"/>
    <property type="project" value="UniProtKB-KW"/>
</dbReference>
<dbReference type="InterPro" id="IPR032423">
    <property type="entry name" value="AAA_assoc_2"/>
</dbReference>
<evidence type="ECO:0000313" key="14">
    <source>
        <dbReference type="Proteomes" id="UP000075920"/>
    </source>
</evidence>
<dbReference type="FunFam" id="3.40.50.300:FF:000137">
    <property type="entry name" value="Replication-associated recombination protein A"/>
    <property type="match status" value="1"/>
</dbReference>
<feature type="compositionally biased region" description="Polar residues" evidence="11">
    <location>
        <begin position="56"/>
        <end position="70"/>
    </location>
</feature>
<feature type="region of interest" description="Disordered" evidence="11">
    <location>
        <begin position="56"/>
        <end position="76"/>
    </location>
</feature>